<reference evidence="2" key="1">
    <citation type="submission" date="2020-01" db="EMBL/GenBank/DDBJ databases">
        <title>Genome sequence of Kobresia littledalei, the first chromosome-level genome in the family Cyperaceae.</title>
        <authorList>
            <person name="Qu G."/>
        </authorList>
    </citation>
    <scope>NUCLEOTIDE SEQUENCE</scope>
    <source>
        <strain evidence="2">C.B.Clarke</strain>
        <tissue evidence="2">Leaf</tissue>
    </source>
</reference>
<dbReference type="Pfam" id="PF02630">
    <property type="entry name" value="SCO1-SenC"/>
    <property type="match status" value="1"/>
</dbReference>
<dbReference type="PANTHER" id="PTHR12151">
    <property type="entry name" value="ELECTRON TRANSPORT PROTIN SCO1/SENC FAMILY MEMBER"/>
    <property type="match status" value="1"/>
</dbReference>
<accession>A0A833VFM7</accession>
<dbReference type="InterPro" id="IPR036249">
    <property type="entry name" value="Thioredoxin-like_sf"/>
</dbReference>
<proteinExistence type="inferred from homology"/>
<gene>
    <name evidence="2" type="ORF">FCM35_KLT11797</name>
</gene>
<organism evidence="2 3">
    <name type="scientific">Carex littledalei</name>
    <dbReference type="NCBI Taxonomy" id="544730"/>
    <lineage>
        <taxon>Eukaryota</taxon>
        <taxon>Viridiplantae</taxon>
        <taxon>Streptophyta</taxon>
        <taxon>Embryophyta</taxon>
        <taxon>Tracheophyta</taxon>
        <taxon>Spermatophyta</taxon>
        <taxon>Magnoliopsida</taxon>
        <taxon>Liliopsida</taxon>
        <taxon>Poales</taxon>
        <taxon>Cyperaceae</taxon>
        <taxon>Cyperoideae</taxon>
        <taxon>Cariceae</taxon>
        <taxon>Carex</taxon>
        <taxon>Carex subgen. Euthyceras</taxon>
    </lineage>
</organism>
<evidence type="ECO:0000256" key="1">
    <source>
        <dbReference type="ARBA" id="ARBA00010996"/>
    </source>
</evidence>
<keyword evidence="3" id="KW-1185">Reference proteome</keyword>
<dbReference type="GO" id="GO:0033617">
    <property type="term" value="P:mitochondrial respiratory chain complex IV assembly"/>
    <property type="evidence" value="ECO:0007669"/>
    <property type="project" value="TreeGrafter"/>
</dbReference>
<sequence length="274" mass="31091">MLKFRRAGHSLLYGLRQAAFASTRPTRSHPSGRFQYQRFCSNKTGYGDRKLEGPIYEDKEPNSTWGYYALPGALLVLAGVGTLIHYNDERRAISKEPNASTVPERVNINRPAIGGPFKLYDTEGNEVTEASLHGKWSILYFGYTSSPDVDPQEVKKMADVTTILDSKYNFKITPVYVTLDPQRDSPAQLKAYLEEFDSRILGLTGSVTAVRQMAQEYRVFFRKVDEIGQDYLVECSHTMYLLDPNLETVRIFGVEYNSLELADAIMAEFRKAQK</sequence>
<comment type="caution">
    <text evidence="2">The sequence shown here is derived from an EMBL/GenBank/DDBJ whole genome shotgun (WGS) entry which is preliminary data.</text>
</comment>
<dbReference type="CDD" id="cd02968">
    <property type="entry name" value="SCO"/>
    <property type="match status" value="1"/>
</dbReference>
<dbReference type="GO" id="GO:0005739">
    <property type="term" value="C:mitochondrion"/>
    <property type="evidence" value="ECO:0007669"/>
    <property type="project" value="GOC"/>
</dbReference>
<name>A0A833VFM7_9POAL</name>
<dbReference type="InterPro" id="IPR003782">
    <property type="entry name" value="SCO1/SenC"/>
</dbReference>
<dbReference type="EMBL" id="SWLB01000022">
    <property type="protein sequence ID" value="KAF3324330.1"/>
    <property type="molecule type" value="Genomic_DNA"/>
</dbReference>
<dbReference type="SUPFAM" id="SSF52833">
    <property type="entry name" value="Thioredoxin-like"/>
    <property type="match status" value="1"/>
</dbReference>
<evidence type="ECO:0000313" key="3">
    <source>
        <dbReference type="Proteomes" id="UP000623129"/>
    </source>
</evidence>
<protein>
    <submittedName>
        <fullName evidence="2">Protein SCO1 2</fullName>
    </submittedName>
</protein>
<dbReference type="OrthoDB" id="270009at2759"/>
<dbReference type="AlphaFoldDB" id="A0A833VFM7"/>
<dbReference type="Gene3D" id="3.40.30.10">
    <property type="entry name" value="Glutaredoxin"/>
    <property type="match status" value="1"/>
</dbReference>
<evidence type="ECO:0000313" key="2">
    <source>
        <dbReference type="EMBL" id="KAF3324330.1"/>
    </source>
</evidence>
<dbReference type="FunFam" id="3.40.30.10:FF:000013">
    <property type="entry name" value="Blast:Protein SCO1 homolog, mitochondrial"/>
    <property type="match status" value="1"/>
</dbReference>
<dbReference type="PANTHER" id="PTHR12151:SF1">
    <property type="entry name" value="PROTEIN SCO1 HOMOLOG 2, MITOCHONDRIAL"/>
    <property type="match status" value="1"/>
</dbReference>
<dbReference type="Proteomes" id="UP000623129">
    <property type="component" value="Unassembled WGS sequence"/>
</dbReference>
<comment type="similarity">
    <text evidence="1">Belongs to the SCO1/2 family.</text>
</comment>